<reference evidence="1" key="1">
    <citation type="submission" date="2021-02" db="EMBL/GenBank/DDBJ databases">
        <authorList>
            <person name="Nowell W R."/>
        </authorList>
    </citation>
    <scope>NUCLEOTIDE SEQUENCE</scope>
</reference>
<comment type="caution">
    <text evidence="1">The sequence shown here is derived from an EMBL/GenBank/DDBJ whole genome shotgun (WGS) entry which is preliminary data.</text>
</comment>
<accession>A0A8S3BW52</accession>
<organism evidence="1 2">
    <name type="scientific">Rotaria magnacalcarata</name>
    <dbReference type="NCBI Taxonomy" id="392030"/>
    <lineage>
        <taxon>Eukaryota</taxon>
        <taxon>Metazoa</taxon>
        <taxon>Spiralia</taxon>
        <taxon>Gnathifera</taxon>
        <taxon>Rotifera</taxon>
        <taxon>Eurotatoria</taxon>
        <taxon>Bdelloidea</taxon>
        <taxon>Philodinida</taxon>
        <taxon>Philodinidae</taxon>
        <taxon>Rotaria</taxon>
    </lineage>
</organism>
<dbReference type="Proteomes" id="UP000676336">
    <property type="component" value="Unassembled WGS sequence"/>
</dbReference>
<evidence type="ECO:0000313" key="2">
    <source>
        <dbReference type="Proteomes" id="UP000676336"/>
    </source>
</evidence>
<evidence type="ECO:0000313" key="1">
    <source>
        <dbReference type="EMBL" id="CAF4865082.1"/>
    </source>
</evidence>
<sequence>EHVPNLKKLCVKLFADQAPLNVPLCGKPPIDLVDFELDVTGSELTFDRFVLLMTSRIRAAKLERLAYFNRTTLDQNYFK</sequence>
<name>A0A8S3BW52_9BILA</name>
<dbReference type="EMBL" id="CAJOBI010164765">
    <property type="protein sequence ID" value="CAF4865082.1"/>
    <property type="molecule type" value="Genomic_DNA"/>
</dbReference>
<feature type="non-terminal residue" evidence="1">
    <location>
        <position position="1"/>
    </location>
</feature>
<dbReference type="AlphaFoldDB" id="A0A8S3BW52"/>
<gene>
    <name evidence="1" type="ORF">SMN809_LOCUS50045</name>
</gene>
<protein>
    <submittedName>
        <fullName evidence="1">Uncharacterized protein</fullName>
    </submittedName>
</protein>
<proteinExistence type="predicted"/>